<protein>
    <recommendedName>
        <fullName evidence="3">Alpha/beta hydrolase</fullName>
    </recommendedName>
</protein>
<evidence type="ECO:0000313" key="2">
    <source>
        <dbReference type="Proteomes" id="UP000244930"/>
    </source>
</evidence>
<dbReference type="AlphaFoldDB" id="A0A2U8GWJ8"/>
<accession>A0A2U8GWJ8</accession>
<proteinExistence type="predicted"/>
<reference evidence="1 2" key="1">
    <citation type="submission" date="2017-06" db="EMBL/GenBank/DDBJ databases">
        <title>Azoarcus.</title>
        <authorList>
            <person name="Woo J.-H."/>
            <person name="Kim H.-S."/>
        </authorList>
    </citation>
    <scope>NUCLEOTIDE SEQUENCE [LARGE SCALE GENOMIC DNA]</scope>
    <source>
        <strain evidence="1 2">TSPY31</strain>
    </source>
</reference>
<keyword evidence="2" id="KW-1185">Reference proteome</keyword>
<dbReference type="Pfam" id="PF06821">
    <property type="entry name" value="Ser_hydrolase"/>
    <property type="match status" value="1"/>
</dbReference>
<name>A0A2U8GWJ8_9RHOO</name>
<dbReference type="KEGG" id="acom:CEW83_17435"/>
<gene>
    <name evidence="1" type="ORF">CEW83_17435</name>
</gene>
<evidence type="ECO:0008006" key="3">
    <source>
        <dbReference type="Google" id="ProtNLM"/>
    </source>
</evidence>
<dbReference type="RefSeq" id="WP_108951504.1">
    <property type="nucleotide sequence ID" value="NZ_CP022187.1"/>
</dbReference>
<sequence>MSAKVLILPGYGNSGALHWQSRWEQANPAFVRVQQRDWDAPVCDDWVAAIEDAVRSAGPDVVLVAHSLGCLAVAHWAATPHSPIRGALLVAVPDPEGPDFPAQASGFGEPPARPFAFSSTVVISDDDPYGTPAYSAQLAEAWGSRAVRIGSCGHINAESGLGDWAAGFELLRQLRD</sequence>
<evidence type="ECO:0000313" key="1">
    <source>
        <dbReference type="EMBL" id="AWI77804.1"/>
    </source>
</evidence>
<dbReference type="Gene3D" id="3.40.50.1820">
    <property type="entry name" value="alpha/beta hydrolase"/>
    <property type="match status" value="1"/>
</dbReference>
<dbReference type="SUPFAM" id="SSF53474">
    <property type="entry name" value="alpha/beta-Hydrolases"/>
    <property type="match status" value="1"/>
</dbReference>
<dbReference type="EMBL" id="CP022187">
    <property type="protein sequence ID" value="AWI77804.1"/>
    <property type="molecule type" value="Genomic_DNA"/>
</dbReference>
<dbReference type="GO" id="GO:0016787">
    <property type="term" value="F:hydrolase activity"/>
    <property type="evidence" value="ECO:0007669"/>
    <property type="project" value="InterPro"/>
</dbReference>
<organism evidence="1 2">
    <name type="scientific">Parazoarcus communis</name>
    <dbReference type="NCBI Taxonomy" id="41977"/>
    <lineage>
        <taxon>Bacteria</taxon>
        <taxon>Pseudomonadati</taxon>
        <taxon>Pseudomonadota</taxon>
        <taxon>Betaproteobacteria</taxon>
        <taxon>Rhodocyclales</taxon>
        <taxon>Zoogloeaceae</taxon>
        <taxon>Parazoarcus</taxon>
    </lineage>
</organism>
<dbReference type="InterPro" id="IPR029058">
    <property type="entry name" value="AB_hydrolase_fold"/>
</dbReference>
<dbReference type="Proteomes" id="UP000244930">
    <property type="component" value="Chromosome"/>
</dbReference>
<dbReference type="InterPro" id="IPR010662">
    <property type="entry name" value="RBBP9/YdeN"/>
</dbReference>